<dbReference type="OrthoDB" id="3033638at2759"/>
<gene>
    <name evidence="1" type="ORF">BDN71DRAFT_1403818</name>
</gene>
<keyword evidence="2" id="KW-1185">Reference proteome</keyword>
<accession>A0A9P5ZJ74</accession>
<proteinExistence type="predicted"/>
<evidence type="ECO:0000313" key="1">
    <source>
        <dbReference type="EMBL" id="KAF9488068.1"/>
    </source>
</evidence>
<dbReference type="AlphaFoldDB" id="A0A9P5ZJ74"/>
<evidence type="ECO:0000313" key="2">
    <source>
        <dbReference type="Proteomes" id="UP000807025"/>
    </source>
</evidence>
<comment type="caution">
    <text evidence="1">The sequence shown here is derived from an EMBL/GenBank/DDBJ whole genome shotgun (WGS) entry which is preliminary data.</text>
</comment>
<sequence>LHASTNNESLLIVICSSSDHYNEPFLFFSSPKVADLINLAYNQTGADMALKLEAYCISGVSGMFLTSSLITHMNIPCMIYATFEDSITLKYGVIVEGWPLPKFCSPADLSSRIEVQVLFRAWKSGQACFRKLLDDKLQKWEEQRFSERMAMTNAMGHREGV</sequence>
<dbReference type="EMBL" id="MU154733">
    <property type="protein sequence ID" value="KAF9488068.1"/>
    <property type="molecule type" value="Genomic_DNA"/>
</dbReference>
<feature type="non-terminal residue" evidence="1">
    <location>
        <position position="1"/>
    </location>
</feature>
<reference evidence="1" key="1">
    <citation type="submission" date="2020-11" db="EMBL/GenBank/DDBJ databases">
        <authorList>
            <consortium name="DOE Joint Genome Institute"/>
            <person name="Ahrendt S."/>
            <person name="Riley R."/>
            <person name="Andreopoulos W."/>
            <person name="Labutti K."/>
            <person name="Pangilinan J."/>
            <person name="Ruiz-Duenas F.J."/>
            <person name="Barrasa J.M."/>
            <person name="Sanchez-Garcia M."/>
            <person name="Camarero S."/>
            <person name="Miyauchi S."/>
            <person name="Serrano A."/>
            <person name="Linde D."/>
            <person name="Babiker R."/>
            <person name="Drula E."/>
            <person name="Ayuso-Fernandez I."/>
            <person name="Pacheco R."/>
            <person name="Padilla G."/>
            <person name="Ferreira P."/>
            <person name="Barriuso J."/>
            <person name="Kellner H."/>
            <person name="Castanera R."/>
            <person name="Alfaro M."/>
            <person name="Ramirez L."/>
            <person name="Pisabarro A.G."/>
            <person name="Kuo A."/>
            <person name="Tritt A."/>
            <person name="Lipzen A."/>
            <person name="He G."/>
            <person name="Yan M."/>
            <person name="Ng V."/>
            <person name="Cullen D."/>
            <person name="Martin F."/>
            <person name="Rosso M.-N."/>
            <person name="Henrissat B."/>
            <person name="Hibbett D."/>
            <person name="Martinez A.T."/>
            <person name="Grigoriev I.V."/>
        </authorList>
    </citation>
    <scope>NUCLEOTIDE SEQUENCE</scope>
    <source>
        <strain evidence="1">ATCC 90797</strain>
    </source>
</reference>
<name>A0A9P5ZJ74_PLEER</name>
<dbReference type="Proteomes" id="UP000807025">
    <property type="component" value="Unassembled WGS sequence"/>
</dbReference>
<organism evidence="1 2">
    <name type="scientific">Pleurotus eryngii</name>
    <name type="common">Boletus of the steppes</name>
    <dbReference type="NCBI Taxonomy" id="5323"/>
    <lineage>
        <taxon>Eukaryota</taxon>
        <taxon>Fungi</taxon>
        <taxon>Dikarya</taxon>
        <taxon>Basidiomycota</taxon>
        <taxon>Agaricomycotina</taxon>
        <taxon>Agaricomycetes</taxon>
        <taxon>Agaricomycetidae</taxon>
        <taxon>Agaricales</taxon>
        <taxon>Pleurotineae</taxon>
        <taxon>Pleurotaceae</taxon>
        <taxon>Pleurotus</taxon>
    </lineage>
</organism>
<protein>
    <submittedName>
        <fullName evidence="1">Uncharacterized protein</fullName>
    </submittedName>
</protein>